<reference evidence="2 3" key="1">
    <citation type="submission" date="2019-04" db="EMBL/GenBank/DDBJ databases">
        <title>Complete Genome and Methylome Analysis of Haemophilus haemolyticus NEB129.</title>
        <authorList>
            <person name="Fomenkov A."/>
            <person name="Roberts R.J."/>
            <person name="Anton B.P."/>
            <person name="Vincze T."/>
        </authorList>
    </citation>
    <scope>NUCLEOTIDE SEQUENCE [LARGE SCALE GENOMIC DNA]</scope>
    <source>
        <strain evidence="2 3">NEB129</strain>
    </source>
</reference>
<dbReference type="Gene3D" id="1.10.10.60">
    <property type="entry name" value="Homeodomain-like"/>
    <property type="match status" value="1"/>
</dbReference>
<dbReference type="InterPro" id="IPR013196">
    <property type="entry name" value="HTH_11"/>
</dbReference>
<dbReference type="SUPFAM" id="SSF46689">
    <property type="entry name" value="Homeodomain-like"/>
    <property type="match status" value="1"/>
</dbReference>
<dbReference type="EMBL" id="CP038817">
    <property type="protein sequence ID" value="QEN11718.1"/>
    <property type="molecule type" value="Genomic_DNA"/>
</dbReference>
<dbReference type="GeneID" id="78696826"/>
<name>A0AAE6MQE8_HAEPH</name>
<evidence type="ECO:0000259" key="1">
    <source>
        <dbReference type="Pfam" id="PF08279"/>
    </source>
</evidence>
<sequence>MDNLKPNAEIYHNPSREYISRLLTELQQHMSTSQIAKRLGVNRSTIYNYLREETDQRFTPCPYAVQFTLEVLLKSLKD</sequence>
<evidence type="ECO:0000313" key="3">
    <source>
        <dbReference type="Proteomes" id="UP000323974"/>
    </source>
</evidence>
<accession>A0AAE6MQE8</accession>
<feature type="domain" description="Helix-turn-helix type 11" evidence="1">
    <location>
        <begin position="17"/>
        <end position="51"/>
    </location>
</feature>
<dbReference type="KEGG" id="hpaa:E5Q53_09955"/>
<proteinExistence type="predicted"/>
<gene>
    <name evidence="2" type="ORF">E5Q53_09955</name>
</gene>
<dbReference type="RefSeq" id="WP_039862992.1">
    <property type="nucleotide sequence ID" value="NZ_CAUPAH010000028.1"/>
</dbReference>
<protein>
    <submittedName>
        <fullName evidence="2">HTH domain-containing protein</fullName>
    </submittedName>
</protein>
<evidence type="ECO:0000313" key="2">
    <source>
        <dbReference type="EMBL" id="QEN11718.1"/>
    </source>
</evidence>
<organism evidence="2 3">
    <name type="scientific">Haemophilus parahaemolyticus</name>
    <dbReference type="NCBI Taxonomy" id="735"/>
    <lineage>
        <taxon>Bacteria</taxon>
        <taxon>Pseudomonadati</taxon>
        <taxon>Pseudomonadota</taxon>
        <taxon>Gammaproteobacteria</taxon>
        <taxon>Pasteurellales</taxon>
        <taxon>Pasteurellaceae</taxon>
        <taxon>Haemophilus</taxon>
    </lineage>
</organism>
<dbReference type="AlphaFoldDB" id="A0AAE6MQE8"/>
<dbReference type="InterPro" id="IPR009057">
    <property type="entry name" value="Homeodomain-like_sf"/>
</dbReference>
<dbReference type="Pfam" id="PF08279">
    <property type="entry name" value="HTH_11"/>
    <property type="match status" value="1"/>
</dbReference>
<dbReference type="Proteomes" id="UP000323974">
    <property type="component" value="Chromosome"/>
</dbReference>